<dbReference type="SUPFAM" id="SSF49842">
    <property type="entry name" value="TNF-like"/>
    <property type="match status" value="1"/>
</dbReference>
<evidence type="ECO:0000259" key="9">
    <source>
        <dbReference type="PROSITE" id="PS50049"/>
    </source>
</evidence>
<keyword evidence="8" id="KW-0472">Membrane</keyword>
<dbReference type="Gene3D" id="2.60.120.40">
    <property type="match status" value="1"/>
</dbReference>
<evidence type="ECO:0000313" key="10">
    <source>
        <dbReference type="EMBL" id="CAG9800530.1"/>
    </source>
</evidence>
<evidence type="ECO:0000256" key="1">
    <source>
        <dbReference type="ARBA" id="ARBA00004613"/>
    </source>
</evidence>
<proteinExistence type="inferred from homology"/>
<evidence type="ECO:0000256" key="3">
    <source>
        <dbReference type="ARBA" id="ARBA00022514"/>
    </source>
</evidence>
<reference evidence="10" key="2">
    <citation type="submission" date="2022-10" db="EMBL/GenBank/DDBJ databases">
        <authorList>
            <consortium name="ENA_rothamsted_submissions"/>
            <consortium name="culmorum"/>
            <person name="King R."/>
        </authorList>
    </citation>
    <scope>NUCLEOTIDE SEQUENCE</scope>
</reference>
<sequence length="542" mass="62816">MTVEATSFLSNTKISNGHEKSAKFLKNHKNLIIFLLAFVLLLFCILASILQIWIYNQLNKAQEEIDQLKRDVIDLKSNGPDQDLLAEIAEFNRKYHNDVKDQIDLDAKVSLVDEKVKFDDVGEDSTNDDLDAENSDESDEDEDNYEEFHSGYGEEYDDEYDVDTSFEDESVDPEKEDDENNIYKDMTKHTRKTRSISEITEQGVVVHEEPYSARRNRTRTSPQDPNSKHPKLKLTWNGQYRNLHSPRREYEKNRQHIRHHHHNGDQSSKFAFAAAPVHHTFVPGPKLNDTTPDSTAIPIQNRQSRVMHFEDKTKAFRQVVNKDQLAKLKEQRIPATQFVNYPNVRRKSHPQNMALRKNLELKNGKRMKITAVHYDGDSTRLEETRHQSFKGNGKVELNKNEYLHWKPAEWVVSHGMDKYFNMDSTGTLTINDHGLFLIYAQVYYSDTHDLNGYQILLNDHVHYQCTTMTHTGTSGISKTNSCYTSGLIHLRIGDKIRLRDVGNHRSVLLQKSKSYFGLIKINLIPATHSNENTDVERFDQVK</sequence>
<evidence type="ECO:0000256" key="7">
    <source>
        <dbReference type="SAM" id="MobiDB-lite"/>
    </source>
</evidence>
<dbReference type="Proteomes" id="UP001153620">
    <property type="component" value="Chromosome 1"/>
</dbReference>
<dbReference type="InterPro" id="IPR006052">
    <property type="entry name" value="TNF_dom"/>
</dbReference>
<organism evidence="10 11">
    <name type="scientific">Chironomus riparius</name>
    <dbReference type="NCBI Taxonomy" id="315576"/>
    <lineage>
        <taxon>Eukaryota</taxon>
        <taxon>Metazoa</taxon>
        <taxon>Ecdysozoa</taxon>
        <taxon>Arthropoda</taxon>
        <taxon>Hexapoda</taxon>
        <taxon>Insecta</taxon>
        <taxon>Pterygota</taxon>
        <taxon>Neoptera</taxon>
        <taxon>Endopterygota</taxon>
        <taxon>Diptera</taxon>
        <taxon>Nematocera</taxon>
        <taxon>Chironomoidea</taxon>
        <taxon>Chironomidae</taxon>
        <taxon>Chironominae</taxon>
        <taxon>Chironomus</taxon>
    </lineage>
</organism>
<feature type="transmembrane region" description="Helical" evidence="8">
    <location>
        <begin position="31"/>
        <end position="55"/>
    </location>
</feature>
<dbReference type="PANTHER" id="PTHR15151">
    <property type="entry name" value="PROTEIN EIGER"/>
    <property type="match status" value="1"/>
</dbReference>
<dbReference type="GO" id="GO:0005125">
    <property type="term" value="F:cytokine activity"/>
    <property type="evidence" value="ECO:0007669"/>
    <property type="project" value="UniProtKB-KW"/>
</dbReference>
<feature type="compositionally biased region" description="Acidic residues" evidence="7">
    <location>
        <begin position="121"/>
        <end position="145"/>
    </location>
</feature>
<evidence type="ECO:0000313" key="11">
    <source>
        <dbReference type="Proteomes" id="UP001153620"/>
    </source>
</evidence>
<evidence type="ECO:0000256" key="6">
    <source>
        <dbReference type="ARBA" id="ARBA00023180"/>
    </source>
</evidence>
<keyword evidence="6" id="KW-0325">Glycoprotein</keyword>
<dbReference type="GO" id="GO:0006955">
    <property type="term" value="P:immune response"/>
    <property type="evidence" value="ECO:0007669"/>
    <property type="project" value="InterPro"/>
</dbReference>
<feature type="domain" description="THD" evidence="9">
    <location>
        <begin position="370"/>
        <end position="521"/>
    </location>
</feature>
<dbReference type="InterPro" id="IPR051748">
    <property type="entry name" value="TNF_Ligand_Superfamily"/>
</dbReference>
<comment type="similarity">
    <text evidence="2">Belongs to the tumor necrosis factor family.</text>
</comment>
<feature type="region of interest" description="Disordered" evidence="7">
    <location>
        <begin position="211"/>
        <end position="233"/>
    </location>
</feature>
<dbReference type="Pfam" id="PF00229">
    <property type="entry name" value="TNF"/>
    <property type="match status" value="1"/>
</dbReference>
<evidence type="ECO:0000256" key="2">
    <source>
        <dbReference type="ARBA" id="ARBA00008670"/>
    </source>
</evidence>
<name>A0A9N9WPB0_9DIPT</name>
<reference evidence="10" key="1">
    <citation type="submission" date="2022-01" db="EMBL/GenBank/DDBJ databases">
        <authorList>
            <person name="King R."/>
        </authorList>
    </citation>
    <scope>NUCLEOTIDE SEQUENCE</scope>
</reference>
<accession>A0A9N9WPB0</accession>
<dbReference type="InterPro" id="IPR008983">
    <property type="entry name" value="Tumour_necrosis_fac-like_dom"/>
</dbReference>
<evidence type="ECO:0000256" key="4">
    <source>
        <dbReference type="ARBA" id="ARBA00022525"/>
    </source>
</evidence>
<feature type="region of interest" description="Disordered" evidence="7">
    <location>
        <begin position="121"/>
        <end position="185"/>
    </location>
</feature>
<gene>
    <name evidence="10" type="ORF">CHIRRI_LOCUS3472</name>
</gene>
<keyword evidence="8" id="KW-0812">Transmembrane</keyword>
<dbReference type="GO" id="GO:0016020">
    <property type="term" value="C:membrane"/>
    <property type="evidence" value="ECO:0007669"/>
    <property type="project" value="InterPro"/>
</dbReference>
<keyword evidence="8" id="KW-1133">Transmembrane helix</keyword>
<dbReference type="OrthoDB" id="6159739at2759"/>
<dbReference type="PANTHER" id="PTHR15151:SF24">
    <property type="entry name" value="A PROLIFERATION-INDUCING LIGAND-LIKE PROTEIN-RELATED"/>
    <property type="match status" value="1"/>
</dbReference>
<comment type="subcellular location">
    <subcellularLocation>
        <location evidence="1">Secreted</location>
    </subcellularLocation>
</comment>
<protein>
    <recommendedName>
        <fullName evidence="9">THD domain-containing protein</fullName>
    </recommendedName>
</protein>
<dbReference type="PROSITE" id="PS50049">
    <property type="entry name" value="THD_2"/>
    <property type="match status" value="1"/>
</dbReference>
<evidence type="ECO:0000256" key="8">
    <source>
        <dbReference type="SAM" id="Phobius"/>
    </source>
</evidence>
<evidence type="ECO:0000256" key="5">
    <source>
        <dbReference type="ARBA" id="ARBA00023157"/>
    </source>
</evidence>
<dbReference type="AlphaFoldDB" id="A0A9N9WPB0"/>
<feature type="compositionally biased region" description="Acidic residues" evidence="7">
    <location>
        <begin position="154"/>
        <end position="180"/>
    </location>
</feature>
<keyword evidence="4" id="KW-0964">Secreted</keyword>
<dbReference type="GO" id="GO:0005615">
    <property type="term" value="C:extracellular space"/>
    <property type="evidence" value="ECO:0007669"/>
    <property type="project" value="UniProtKB-KW"/>
</dbReference>
<dbReference type="EMBL" id="OU895877">
    <property type="protein sequence ID" value="CAG9800530.1"/>
    <property type="molecule type" value="Genomic_DNA"/>
</dbReference>
<keyword evidence="11" id="KW-1185">Reference proteome</keyword>
<dbReference type="GO" id="GO:0005164">
    <property type="term" value="F:tumor necrosis factor receptor binding"/>
    <property type="evidence" value="ECO:0007669"/>
    <property type="project" value="InterPro"/>
</dbReference>
<keyword evidence="5" id="KW-1015">Disulfide bond</keyword>
<keyword evidence="3" id="KW-0202">Cytokine</keyword>